<evidence type="ECO:0000259" key="4">
    <source>
        <dbReference type="PROSITE" id="PS50977"/>
    </source>
</evidence>
<dbReference type="Proteomes" id="UP001501710">
    <property type="component" value="Unassembled WGS sequence"/>
</dbReference>
<evidence type="ECO:0000256" key="2">
    <source>
        <dbReference type="PROSITE-ProRule" id="PRU00335"/>
    </source>
</evidence>
<dbReference type="Gene3D" id="1.10.357.10">
    <property type="entry name" value="Tetracycline Repressor, domain 2"/>
    <property type="match status" value="1"/>
</dbReference>
<dbReference type="Pfam" id="PF00440">
    <property type="entry name" value="TetR_N"/>
    <property type="match status" value="1"/>
</dbReference>
<proteinExistence type="predicted"/>
<dbReference type="InterPro" id="IPR023772">
    <property type="entry name" value="DNA-bd_HTH_TetR-type_CS"/>
</dbReference>
<evidence type="ECO:0000256" key="1">
    <source>
        <dbReference type="ARBA" id="ARBA00023125"/>
    </source>
</evidence>
<dbReference type="RefSeq" id="WP_344906352.1">
    <property type="nucleotide sequence ID" value="NZ_BAABAS010000028.1"/>
</dbReference>
<gene>
    <name evidence="5" type="ORF">GCM10022254_70010</name>
</gene>
<dbReference type="InterPro" id="IPR050109">
    <property type="entry name" value="HTH-type_TetR-like_transc_reg"/>
</dbReference>
<comment type="caution">
    <text evidence="5">The sequence shown here is derived from an EMBL/GenBank/DDBJ whole genome shotgun (WGS) entry which is preliminary data.</text>
</comment>
<dbReference type="PANTHER" id="PTHR30055:SF209">
    <property type="entry name" value="POSSIBLE TRANSCRIPTIONAL REGULATORY PROTEIN (PROBABLY TETR-FAMILY)"/>
    <property type="match status" value="1"/>
</dbReference>
<feature type="domain" description="HTH tetR-type" evidence="4">
    <location>
        <begin position="28"/>
        <end position="88"/>
    </location>
</feature>
<dbReference type="EMBL" id="BAABAS010000028">
    <property type="protein sequence ID" value="GAA4241386.1"/>
    <property type="molecule type" value="Genomic_DNA"/>
</dbReference>
<protein>
    <submittedName>
        <fullName evidence="5">TetR/AcrR family transcriptional regulator</fullName>
    </submittedName>
</protein>
<reference evidence="6" key="1">
    <citation type="journal article" date="2019" name="Int. J. Syst. Evol. Microbiol.">
        <title>The Global Catalogue of Microorganisms (GCM) 10K type strain sequencing project: providing services to taxonomists for standard genome sequencing and annotation.</title>
        <authorList>
            <consortium name="The Broad Institute Genomics Platform"/>
            <consortium name="The Broad Institute Genome Sequencing Center for Infectious Disease"/>
            <person name="Wu L."/>
            <person name="Ma J."/>
        </authorList>
    </citation>
    <scope>NUCLEOTIDE SEQUENCE [LARGE SCALE GENOMIC DNA]</scope>
    <source>
        <strain evidence="6">JCM 17440</strain>
    </source>
</reference>
<dbReference type="InterPro" id="IPR009057">
    <property type="entry name" value="Homeodomain-like_sf"/>
</dbReference>
<accession>A0ABP8CN85</accession>
<organism evidence="5 6">
    <name type="scientific">Actinomadura meridiana</name>
    <dbReference type="NCBI Taxonomy" id="559626"/>
    <lineage>
        <taxon>Bacteria</taxon>
        <taxon>Bacillati</taxon>
        <taxon>Actinomycetota</taxon>
        <taxon>Actinomycetes</taxon>
        <taxon>Streptosporangiales</taxon>
        <taxon>Thermomonosporaceae</taxon>
        <taxon>Actinomadura</taxon>
    </lineage>
</organism>
<dbReference type="PROSITE" id="PS01081">
    <property type="entry name" value="HTH_TETR_1"/>
    <property type="match status" value="1"/>
</dbReference>
<dbReference type="PROSITE" id="PS50977">
    <property type="entry name" value="HTH_TETR_2"/>
    <property type="match status" value="1"/>
</dbReference>
<keyword evidence="6" id="KW-1185">Reference proteome</keyword>
<evidence type="ECO:0000256" key="3">
    <source>
        <dbReference type="SAM" id="MobiDB-lite"/>
    </source>
</evidence>
<dbReference type="SUPFAM" id="SSF46689">
    <property type="entry name" value="Homeodomain-like"/>
    <property type="match status" value="1"/>
</dbReference>
<keyword evidence="1 2" id="KW-0238">DNA-binding</keyword>
<dbReference type="PANTHER" id="PTHR30055">
    <property type="entry name" value="HTH-TYPE TRANSCRIPTIONAL REGULATOR RUTR"/>
    <property type="match status" value="1"/>
</dbReference>
<dbReference type="InterPro" id="IPR001647">
    <property type="entry name" value="HTH_TetR"/>
</dbReference>
<feature type="region of interest" description="Disordered" evidence="3">
    <location>
        <begin position="1"/>
        <end position="26"/>
    </location>
</feature>
<evidence type="ECO:0000313" key="5">
    <source>
        <dbReference type="EMBL" id="GAA4241386.1"/>
    </source>
</evidence>
<sequence length="207" mass="22146">MDRGPAGRRRVDLELMRTPPPKERADAARNRVKVLEAAAELFASHGVESVSMDAIATAAGVGKGTLFRRFKDKAGLAAALLDDRERDLQDAILSGPAPLGPGLGDTTVSPSERLHAFADAYLDYALSHLSLVRMSETAAPGARYRIGAYGFWHRHLTMLLDQSVDDGDALAHALLAALGAEHLTAMVESIGRKRARAAVHVLFEAAT</sequence>
<dbReference type="PRINTS" id="PR00455">
    <property type="entry name" value="HTHTETR"/>
</dbReference>
<feature type="DNA-binding region" description="H-T-H motif" evidence="2">
    <location>
        <begin position="51"/>
        <end position="70"/>
    </location>
</feature>
<evidence type="ECO:0000313" key="6">
    <source>
        <dbReference type="Proteomes" id="UP001501710"/>
    </source>
</evidence>
<name>A0ABP8CN85_9ACTN</name>